<keyword evidence="2" id="KW-1185">Reference proteome</keyword>
<comment type="caution">
    <text evidence="1">The sequence shown here is derived from an EMBL/GenBank/DDBJ whole genome shotgun (WGS) entry which is preliminary data.</text>
</comment>
<dbReference type="Proteomes" id="UP001165960">
    <property type="component" value="Unassembled WGS sequence"/>
</dbReference>
<evidence type="ECO:0000313" key="1">
    <source>
        <dbReference type="EMBL" id="KAJ9058870.1"/>
    </source>
</evidence>
<name>A0ACC2S9A5_9FUNG</name>
<accession>A0ACC2S9A5</accession>
<sequence length="254" mass="28494">MAPSFTLKEIDSLCNVIHQEINVMTSVIKEKLTQPIDMYSMFRCLTLDLIGVLGFGQSFNTLTDGPHDIEAWLFRSFIRSLVEITFPLLKHLINPPKDKLQRFTQSAIDNVRSNPNQPSIMASLIAARDPESGDKLTDKELIEEALLQISAGSDSTANTMTWALYLILKHPQVNEKLTQELFKYFPSLESPITLAECKQNKLPYLDAVIKESMRVLPTAAGSLERVVPSGGREIDGHFLPEGVRSNNKLNIRLL</sequence>
<dbReference type="EMBL" id="QTSX02005703">
    <property type="protein sequence ID" value="KAJ9058870.1"/>
    <property type="molecule type" value="Genomic_DNA"/>
</dbReference>
<organism evidence="1 2">
    <name type="scientific">Entomophthora muscae</name>
    <dbReference type="NCBI Taxonomy" id="34485"/>
    <lineage>
        <taxon>Eukaryota</taxon>
        <taxon>Fungi</taxon>
        <taxon>Fungi incertae sedis</taxon>
        <taxon>Zoopagomycota</taxon>
        <taxon>Entomophthoromycotina</taxon>
        <taxon>Entomophthoromycetes</taxon>
        <taxon>Entomophthorales</taxon>
        <taxon>Entomophthoraceae</taxon>
        <taxon>Entomophthora</taxon>
    </lineage>
</organism>
<gene>
    <name evidence="1" type="ORF">DSO57_1007808</name>
</gene>
<reference evidence="1" key="1">
    <citation type="submission" date="2022-04" db="EMBL/GenBank/DDBJ databases">
        <title>Genome of the entomopathogenic fungus Entomophthora muscae.</title>
        <authorList>
            <person name="Elya C."/>
            <person name="Lovett B.R."/>
            <person name="Lee E."/>
            <person name="Macias A.M."/>
            <person name="Hajek A.E."/>
            <person name="De Bivort B.L."/>
            <person name="Kasson M.T."/>
            <person name="De Fine Licht H.H."/>
            <person name="Stajich J.E."/>
        </authorList>
    </citation>
    <scope>NUCLEOTIDE SEQUENCE</scope>
    <source>
        <strain evidence="1">Berkeley</strain>
    </source>
</reference>
<protein>
    <submittedName>
        <fullName evidence="1">Uncharacterized protein</fullName>
    </submittedName>
</protein>
<evidence type="ECO:0000313" key="2">
    <source>
        <dbReference type="Proteomes" id="UP001165960"/>
    </source>
</evidence>
<proteinExistence type="predicted"/>